<dbReference type="PANTHER" id="PTHR11260:SF676">
    <property type="entry name" value="GLUTATHIONE S-TRANSFERASE U8"/>
    <property type="match status" value="1"/>
</dbReference>
<dbReference type="Pfam" id="PF02798">
    <property type="entry name" value="GST_N"/>
    <property type="match status" value="1"/>
</dbReference>
<accession>A0A068V4I1</accession>
<dbReference type="Gene3D" id="3.40.30.10">
    <property type="entry name" value="Glutaredoxin"/>
    <property type="match status" value="1"/>
</dbReference>
<dbReference type="PANTHER" id="PTHR11260">
    <property type="entry name" value="GLUTATHIONE S-TRANSFERASE, GST, SUPERFAMILY, GST DOMAIN CONTAINING"/>
    <property type="match status" value="1"/>
</dbReference>
<dbReference type="FunFam" id="1.20.1050.10:FF:000012">
    <property type="entry name" value="Tau class glutathione S-transferase"/>
    <property type="match status" value="1"/>
</dbReference>
<dbReference type="Proteomes" id="UP000295252">
    <property type="component" value="Chromosome IV"/>
</dbReference>
<dbReference type="SFLD" id="SFLDS00019">
    <property type="entry name" value="Glutathione_Transferase_(cytos"/>
    <property type="match status" value="1"/>
</dbReference>
<feature type="domain" description="GST N-terminal" evidence="5">
    <location>
        <begin position="4"/>
        <end position="83"/>
    </location>
</feature>
<dbReference type="InParanoid" id="A0A068V4I1"/>
<dbReference type="CDD" id="cd03185">
    <property type="entry name" value="GST_C_Tau"/>
    <property type="match status" value="1"/>
</dbReference>
<dbReference type="InterPro" id="IPR036249">
    <property type="entry name" value="Thioredoxin-like_sf"/>
</dbReference>
<dbReference type="GO" id="GO:0006749">
    <property type="term" value="P:glutathione metabolic process"/>
    <property type="evidence" value="ECO:0007669"/>
    <property type="project" value="InterPro"/>
</dbReference>
<dbReference type="EMBL" id="HG739184">
    <property type="protein sequence ID" value="CDP15482.1"/>
    <property type="molecule type" value="Genomic_DNA"/>
</dbReference>
<dbReference type="Gene3D" id="1.20.1050.10">
    <property type="match status" value="1"/>
</dbReference>
<dbReference type="CDD" id="cd03058">
    <property type="entry name" value="GST_N_Tau"/>
    <property type="match status" value="1"/>
</dbReference>
<dbReference type="AlphaFoldDB" id="A0A068V4I1"/>
<name>A0A068V4I1_COFCA</name>
<dbReference type="PROSITE" id="PS50405">
    <property type="entry name" value="GST_CTER"/>
    <property type="match status" value="1"/>
</dbReference>
<dbReference type="OrthoDB" id="202840at2759"/>
<organism evidence="7 8">
    <name type="scientific">Coffea canephora</name>
    <name type="common">Robusta coffee</name>
    <dbReference type="NCBI Taxonomy" id="49390"/>
    <lineage>
        <taxon>Eukaryota</taxon>
        <taxon>Viridiplantae</taxon>
        <taxon>Streptophyta</taxon>
        <taxon>Embryophyta</taxon>
        <taxon>Tracheophyta</taxon>
        <taxon>Spermatophyta</taxon>
        <taxon>Magnoliopsida</taxon>
        <taxon>eudicotyledons</taxon>
        <taxon>Gunneridae</taxon>
        <taxon>Pentapetalae</taxon>
        <taxon>asterids</taxon>
        <taxon>lamiids</taxon>
        <taxon>Gentianales</taxon>
        <taxon>Rubiaceae</taxon>
        <taxon>Ixoroideae</taxon>
        <taxon>Gardenieae complex</taxon>
        <taxon>Bertiereae - Coffeeae clade</taxon>
        <taxon>Coffeeae</taxon>
        <taxon>Coffea</taxon>
    </lineage>
</organism>
<dbReference type="InterPro" id="IPR004045">
    <property type="entry name" value="Glutathione_S-Trfase_N"/>
</dbReference>
<comment type="function">
    <text evidence="4">Is involved in the conjugation of reduced glutathione to a wide number of exogenous and endogenous hydrophobic electrophiles.</text>
</comment>
<evidence type="ECO:0000256" key="1">
    <source>
        <dbReference type="ARBA" id="ARBA00009929"/>
    </source>
</evidence>
<dbReference type="Gramene" id="CDP15482">
    <property type="protein sequence ID" value="CDP15482"/>
    <property type="gene ID" value="GSCOC_T00015323001"/>
</dbReference>
<evidence type="ECO:0000256" key="4">
    <source>
        <dbReference type="RuleBase" id="RU369102"/>
    </source>
</evidence>
<dbReference type="SUPFAM" id="SSF52833">
    <property type="entry name" value="Thioredoxin-like"/>
    <property type="match status" value="1"/>
</dbReference>
<dbReference type="InterPro" id="IPR045074">
    <property type="entry name" value="GST_C_Tau"/>
</dbReference>
<dbReference type="InterPro" id="IPR010987">
    <property type="entry name" value="Glutathione-S-Trfase_C-like"/>
</dbReference>
<proteinExistence type="inferred from homology"/>
<comment type="subcellular location">
    <subcellularLocation>
        <location evidence="4">Cytoplasm</location>
        <location evidence="4">Cytosol</location>
    </subcellularLocation>
</comment>
<dbReference type="PROSITE" id="PS50404">
    <property type="entry name" value="GST_NTER"/>
    <property type="match status" value="1"/>
</dbReference>
<dbReference type="GO" id="GO:0005737">
    <property type="term" value="C:cytoplasm"/>
    <property type="evidence" value="ECO:0007669"/>
    <property type="project" value="TreeGrafter"/>
</dbReference>
<dbReference type="FunFam" id="3.40.30.10:FF:000014">
    <property type="entry name" value="Tau class glutathione S-transferase"/>
    <property type="match status" value="1"/>
</dbReference>
<dbReference type="OMA" id="AFANDNN"/>
<sequence length="224" mass="26044">MSGEDLKLLGTRSSSFVWRTVWALKIKGLEYTYIEENLYNKSSLLLELNPVYKKVPVLVHRGKPICESLVIIEYIDETWKENPILPEDPLERAYARFWAKFSDEKLAESAGQVLRTTGEEQAKALERMTEAMEILEREISGKKFFGGDKIGYLDIVIGWSAYWLQFLEEVGCFKAMDSTKYPCLHLWMKNFIEFPLIKKNLPTPDELLSTFRPYRNMILARTKG</sequence>
<reference evidence="8" key="1">
    <citation type="journal article" date="2014" name="Science">
        <title>The coffee genome provides insight into the convergent evolution of caffeine biosynthesis.</title>
        <authorList>
            <person name="Denoeud F."/>
            <person name="Carretero-Paulet L."/>
            <person name="Dereeper A."/>
            <person name="Droc G."/>
            <person name="Guyot R."/>
            <person name="Pietrella M."/>
            <person name="Zheng C."/>
            <person name="Alberti A."/>
            <person name="Anthony F."/>
            <person name="Aprea G."/>
            <person name="Aury J.M."/>
            <person name="Bento P."/>
            <person name="Bernard M."/>
            <person name="Bocs S."/>
            <person name="Campa C."/>
            <person name="Cenci A."/>
            <person name="Combes M.C."/>
            <person name="Crouzillat D."/>
            <person name="Da Silva C."/>
            <person name="Daddiego L."/>
            <person name="De Bellis F."/>
            <person name="Dussert S."/>
            <person name="Garsmeur O."/>
            <person name="Gayraud T."/>
            <person name="Guignon V."/>
            <person name="Jahn K."/>
            <person name="Jamilloux V."/>
            <person name="Joet T."/>
            <person name="Labadie K."/>
            <person name="Lan T."/>
            <person name="Leclercq J."/>
            <person name="Lepelley M."/>
            <person name="Leroy T."/>
            <person name="Li L.T."/>
            <person name="Librado P."/>
            <person name="Lopez L."/>
            <person name="Munoz A."/>
            <person name="Noel B."/>
            <person name="Pallavicini A."/>
            <person name="Perrotta G."/>
            <person name="Poncet V."/>
            <person name="Pot D."/>
            <person name="Priyono X."/>
            <person name="Rigoreau M."/>
            <person name="Rouard M."/>
            <person name="Rozas J."/>
            <person name="Tranchant-Dubreuil C."/>
            <person name="VanBuren R."/>
            <person name="Zhang Q."/>
            <person name="Andrade A.C."/>
            <person name="Argout X."/>
            <person name="Bertrand B."/>
            <person name="de Kochko A."/>
            <person name="Graziosi G."/>
            <person name="Henry R.J."/>
            <person name="Jayarama X."/>
            <person name="Ming R."/>
            <person name="Nagai C."/>
            <person name="Rounsley S."/>
            <person name="Sankoff D."/>
            <person name="Giuliano G."/>
            <person name="Albert V.A."/>
            <person name="Wincker P."/>
            <person name="Lashermes P."/>
        </authorList>
    </citation>
    <scope>NUCLEOTIDE SEQUENCE [LARGE SCALE GENOMIC DNA]</scope>
    <source>
        <strain evidence="8">cv. DH200-94</strain>
    </source>
</reference>
<dbReference type="SFLD" id="SFLDG01152">
    <property type="entry name" value="Main.3:_Omega-_and_Tau-like"/>
    <property type="match status" value="1"/>
</dbReference>
<keyword evidence="8" id="KW-1185">Reference proteome</keyword>
<dbReference type="EC" id="2.5.1.18" evidence="4"/>
<feature type="domain" description="GST C-terminal" evidence="6">
    <location>
        <begin position="88"/>
        <end position="217"/>
    </location>
</feature>
<dbReference type="Pfam" id="PF13410">
    <property type="entry name" value="GST_C_2"/>
    <property type="match status" value="1"/>
</dbReference>
<dbReference type="SFLD" id="SFLDG00358">
    <property type="entry name" value="Main_(cytGST)"/>
    <property type="match status" value="1"/>
</dbReference>
<dbReference type="PhylomeDB" id="A0A068V4I1"/>
<dbReference type="GO" id="GO:0004364">
    <property type="term" value="F:glutathione transferase activity"/>
    <property type="evidence" value="ECO:0007669"/>
    <property type="project" value="UniProtKB-EC"/>
</dbReference>
<evidence type="ECO:0000256" key="2">
    <source>
        <dbReference type="ARBA" id="ARBA00022679"/>
    </source>
</evidence>
<evidence type="ECO:0000256" key="3">
    <source>
        <dbReference type="ARBA" id="ARBA00047960"/>
    </source>
</evidence>
<keyword evidence="2 4" id="KW-0808">Transferase</keyword>
<dbReference type="STRING" id="49390.A0A068V4I1"/>
<dbReference type="InterPro" id="IPR036282">
    <property type="entry name" value="Glutathione-S-Trfase_C_sf"/>
</dbReference>
<dbReference type="SUPFAM" id="SSF47616">
    <property type="entry name" value="GST C-terminal domain-like"/>
    <property type="match status" value="1"/>
</dbReference>
<evidence type="ECO:0000259" key="5">
    <source>
        <dbReference type="PROSITE" id="PS50404"/>
    </source>
</evidence>
<dbReference type="InterPro" id="IPR045073">
    <property type="entry name" value="Omega/Tau-like"/>
</dbReference>
<keyword evidence="4" id="KW-0963">Cytoplasm</keyword>
<evidence type="ECO:0000313" key="7">
    <source>
        <dbReference type="EMBL" id="CDP15482.1"/>
    </source>
</evidence>
<dbReference type="InterPro" id="IPR040079">
    <property type="entry name" value="Glutathione_S-Trfase"/>
</dbReference>
<protein>
    <recommendedName>
        <fullName evidence="4">Glutathione S-transferase</fullName>
        <ecNumber evidence="4">2.5.1.18</ecNumber>
    </recommendedName>
</protein>
<gene>
    <name evidence="7" type="ORF">GSCOC_T00015323001</name>
</gene>
<comment type="similarity">
    <text evidence="1">Belongs to the GST superfamily. HSP26 family.</text>
</comment>
<evidence type="ECO:0000259" key="6">
    <source>
        <dbReference type="PROSITE" id="PS50405"/>
    </source>
</evidence>
<evidence type="ECO:0000313" key="8">
    <source>
        <dbReference type="Proteomes" id="UP000295252"/>
    </source>
</evidence>
<comment type="catalytic activity">
    <reaction evidence="3 4">
        <text>RX + glutathione = an S-substituted glutathione + a halide anion + H(+)</text>
        <dbReference type="Rhea" id="RHEA:16437"/>
        <dbReference type="ChEBI" id="CHEBI:15378"/>
        <dbReference type="ChEBI" id="CHEBI:16042"/>
        <dbReference type="ChEBI" id="CHEBI:17792"/>
        <dbReference type="ChEBI" id="CHEBI:57925"/>
        <dbReference type="ChEBI" id="CHEBI:90779"/>
        <dbReference type="EC" id="2.5.1.18"/>
    </reaction>
</comment>